<gene>
    <name evidence="2" type="ORF">BHQ18_14245</name>
</gene>
<dbReference type="EMBL" id="MIHA01000009">
    <property type="protein sequence ID" value="ODQ89569.1"/>
    <property type="molecule type" value="Genomic_DNA"/>
</dbReference>
<dbReference type="OrthoDB" id="4629955at2"/>
<dbReference type="RefSeq" id="WP_069414263.1">
    <property type="nucleotide sequence ID" value="NZ_JACKUL010000026.1"/>
</dbReference>
<feature type="transmembrane region" description="Helical" evidence="1">
    <location>
        <begin position="99"/>
        <end position="116"/>
    </location>
</feature>
<evidence type="ECO:0000256" key="1">
    <source>
        <dbReference type="SAM" id="Phobius"/>
    </source>
</evidence>
<sequence>MKTDRQRARRVIGWTRIGLGAALFAVPRVAARSWLGPDGDNAGVGLLFRSIGARDLALGAGLLAAPDGDKSWSRAGVVADIGDVAGSLVALGPVPTRRLLPGTLLAVAFVAAGIWLESED</sequence>
<dbReference type="Proteomes" id="UP000094053">
    <property type="component" value="Unassembled WGS sequence"/>
</dbReference>
<keyword evidence="1" id="KW-0812">Transmembrane</keyword>
<dbReference type="STRING" id="1776.BHQ18_14245"/>
<proteinExistence type="predicted"/>
<accession>A0A1E3RIA1</accession>
<organism evidence="2 3">
    <name type="scientific">Mycolicibacterium flavescens</name>
    <name type="common">Mycobacterium flavescens</name>
    <dbReference type="NCBI Taxonomy" id="1776"/>
    <lineage>
        <taxon>Bacteria</taxon>
        <taxon>Bacillati</taxon>
        <taxon>Actinomycetota</taxon>
        <taxon>Actinomycetes</taxon>
        <taxon>Mycobacteriales</taxon>
        <taxon>Mycobacteriaceae</taxon>
        <taxon>Mycolicibacterium</taxon>
    </lineage>
</organism>
<protein>
    <recommendedName>
        <fullName evidence="4">DoxX family protein</fullName>
    </recommendedName>
</protein>
<evidence type="ECO:0000313" key="2">
    <source>
        <dbReference type="EMBL" id="ODQ89569.1"/>
    </source>
</evidence>
<name>A0A1E3RIA1_MYCFV</name>
<dbReference type="AlphaFoldDB" id="A0A1E3RIA1"/>
<keyword evidence="3" id="KW-1185">Reference proteome</keyword>
<keyword evidence="1" id="KW-0472">Membrane</keyword>
<evidence type="ECO:0000313" key="3">
    <source>
        <dbReference type="Proteomes" id="UP000094053"/>
    </source>
</evidence>
<comment type="caution">
    <text evidence="2">The sequence shown here is derived from an EMBL/GenBank/DDBJ whole genome shotgun (WGS) entry which is preliminary data.</text>
</comment>
<keyword evidence="1" id="KW-1133">Transmembrane helix</keyword>
<reference evidence="3" key="1">
    <citation type="submission" date="2016-09" db="EMBL/GenBank/DDBJ databases">
        <authorList>
            <person name="Greninger A.L."/>
            <person name="Jerome K.R."/>
            <person name="Mcnair B."/>
            <person name="Wallis C."/>
            <person name="Fang F."/>
        </authorList>
    </citation>
    <scope>NUCLEOTIDE SEQUENCE [LARGE SCALE GENOMIC DNA]</scope>
    <source>
        <strain evidence="3">M6</strain>
    </source>
</reference>
<evidence type="ECO:0008006" key="4">
    <source>
        <dbReference type="Google" id="ProtNLM"/>
    </source>
</evidence>